<feature type="transmembrane region" description="Helical" evidence="2">
    <location>
        <begin position="55"/>
        <end position="79"/>
    </location>
</feature>
<feature type="transmembrane region" description="Helical" evidence="2">
    <location>
        <begin position="155"/>
        <end position="174"/>
    </location>
</feature>
<protein>
    <recommendedName>
        <fullName evidence="5">Glucose-6-phosphate isomerase</fullName>
    </recommendedName>
</protein>
<proteinExistence type="predicted"/>
<feature type="transmembrane region" description="Helical" evidence="2">
    <location>
        <begin position="480"/>
        <end position="499"/>
    </location>
</feature>
<name>A0AAQ1JT66_9BURK</name>
<keyword evidence="2" id="KW-0472">Membrane</keyword>
<feature type="transmembrane region" description="Helical" evidence="2">
    <location>
        <begin position="457"/>
        <end position="474"/>
    </location>
</feature>
<feature type="transmembrane region" description="Helical" evidence="2">
    <location>
        <begin position="125"/>
        <end position="143"/>
    </location>
</feature>
<reference evidence="3 4" key="1">
    <citation type="submission" date="2016-10" db="EMBL/GenBank/DDBJ databases">
        <authorList>
            <person name="Varghese N."/>
            <person name="Submissions S."/>
        </authorList>
    </citation>
    <scope>NUCLEOTIDE SEQUENCE [LARGE SCALE GENOMIC DNA]</scope>
    <source>
        <strain evidence="3 4">LMG 22274</strain>
    </source>
</reference>
<evidence type="ECO:0000256" key="1">
    <source>
        <dbReference type="SAM" id="MobiDB-lite"/>
    </source>
</evidence>
<feature type="transmembrane region" description="Helical" evidence="2">
    <location>
        <begin position="86"/>
        <end position="105"/>
    </location>
</feature>
<keyword evidence="2" id="KW-1133">Transmembrane helix</keyword>
<accession>A0AAQ1JT66</accession>
<sequence length="521" mass="56981">MRVPSYPAPRSPHLPPNRPPNVPPNLPGASARAPAEPARRSGLRRAMGRDTLPVIALWTFTALLILAHQGSVLTLAFPVLAIGVGFWLYFVNPVRYIGFMWWLWFLSPEVRRLADYGKGGFTPTSLIQVAPLAVTMISGISLIRYYPILAQRRGLPLLLALLGIAYGFAVGVVASGPAAAVYDLANWVYPLLIGFHIMVLTRQYPEARDTIINTFIYGMFVMGAYGLVQFFIMPPWDAMWMIGSDMNSQGDPVPLGVRVFSTMNSSGPFAFAMMGAMVLVMAAKHRVRWVAAAFGFFSFALSLVRSTWGGWAIAMVIQLMKSSNKVRIRIIVSAFVLAGVCVPLLTFGPVADRMQQRLNTLVNLSDDQSYEARNQFYADFAKKAFTDVSGEGFGSTGASTKLSSSNGQLGQYGSFDSGVMNIPFVLGWPGTLLYMSGVIWLMARALRIALRLSEDRYVCACMSLMISIFAMLVFTNSLVGTGGLLLFSSVFSILSAGHWTRMNRLASRATPVVTPVTEISD</sequence>
<dbReference type="EMBL" id="FNZM01000004">
    <property type="protein sequence ID" value="SEJ36663.1"/>
    <property type="molecule type" value="Genomic_DNA"/>
</dbReference>
<evidence type="ECO:0000313" key="3">
    <source>
        <dbReference type="EMBL" id="SEJ36663.1"/>
    </source>
</evidence>
<organism evidence="3 4">
    <name type="scientific">Paraburkholderia tropica</name>
    <dbReference type="NCBI Taxonomy" id="92647"/>
    <lineage>
        <taxon>Bacteria</taxon>
        <taxon>Pseudomonadati</taxon>
        <taxon>Pseudomonadota</taxon>
        <taxon>Betaproteobacteria</taxon>
        <taxon>Burkholderiales</taxon>
        <taxon>Burkholderiaceae</taxon>
        <taxon>Paraburkholderia</taxon>
    </lineage>
</organism>
<feature type="transmembrane region" description="Helical" evidence="2">
    <location>
        <begin position="328"/>
        <end position="347"/>
    </location>
</feature>
<evidence type="ECO:0000313" key="4">
    <source>
        <dbReference type="Proteomes" id="UP000183529"/>
    </source>
</evidence>
<gene>
    <name evidence="3" type="ORF">SAMN05216550_104178</name>
</gene>
<dbReference type="Proteomes" id="UP000183529">
    <property type="component" value="Unassembled WGS sequence"/>
</dbReference>
<keyword evidence="2" id="KW-0812">Transmembrane</keyword>
<evidence type="ECO:0000256" key="2">
    <source>
        <dbReference type="SAM" id="Phobius"/>
    </source>
</evidence>
<dbReference type="AlphaFoldDB" id="A0AAQ1JT66"/>
<comment type="caution">
    <text evidence="3">The sequence shown here is derived from an EMBL/GenBank/DDBJ whole genome shotgun (WGS) entry which is preliminary data.</text>
</comment>
<feature type="transmembrane region" description="Helical" evidence="2">
    <location>
        <begin position="289"/>
        <end position="308"/>
    </location>
</feature>
<dbReference type="InterPro" id="IPR051533">
    <property type="entry name" value="WaaL-like"/>
</dbReference>
<feature type="compositionally biased region" description="Low complexity" evidence="1">
    <location>
        <begin position="27"/>
        <end position="36"/>
    </location>
</feature>
<feature type="transmembrane region" description="Helical" evidence="2">
    <location>
        <begin position="180"/>
        <end position="199"/>
    </location>
</feature>
<feature type="region of interest" description="Disordered" evidence="1">
    <location>
        <begin position="1"/>
        <end position="42"/>
    </location>
</feature>
<feature type="transmembrane region" description="Helical" evidence="2">
    <location>
        <begin position="432"/>
        <end position="450"/>
    </location>
</feature>
<feature type="compositionally biased region" description="Pro residues" evidence="1">
    <location>
        <begin position="1"/>
        <end position="26"/>
    </location>
</feature>
<dbReference type="PANTHER" id="PTHR37422">
    <property type="entry name" value="TEICHURONIC ACID BIOSYNTHESIS PROTEIN TUAE"/>
    <property type="match status" value="1"/>
</dbReference>
<feature type="transmembrane region" description="Helical" evidence="2">
    <location>
        <begin position="211"/>
        <end position="232"/>
    </location>
</feature>
<evidence type="ECO:0008006" key="5">
    <source>
        <dbReference type="Google" id="ProtNLM"/>
    </source>
</evidence>
<dbReference type="PANTHER" id="PTHR37422:SF13">
    <property type="entry name" value="LIPOPOLYSACCHARIDE BIOSYNTHESIS PROTEIN PA4999-RELATED"/>
    <property type="match status" value="1"/>
</dbReference>